<dbReference type="EMBL" id="LSYV01000041">
    <property type="protein sequence ID" value="KXZ46863.1"/>
    <property type="molecule type" value="Genomic_DNA"/>
</dbReference>
<feature type="region of interest" description="Disordered" evidence="1">
    <location>
        <begin position="264"/>
        <end position="286"/>
    </location>
</feature>
<evidence type="ECO:0000256" key="1">
    <source>
        <dbReference type="SAM" id="MobiDB-lite"/>
    </source>
</evidence>
<feature type="region of interest" description="Disordered" evidence="1">
    <location>
        <begin position="1"/>
        <end position="147"/>
    </location>
</feature>
<name>A0A150GAS3_GONPE</name>
<dbReference type="STRING" id="33097.A0A150GAS3"/>
<feature type="compositionally biased region" description="Acidic residues" evidence="1">
    <location>
        <begin position="64"/>
        <end position="106"/>
    </location>
</feature>
<feature type="compositionally biased region" description="Low complexity" evidence="1">
    <location>
        <begin position="173"/>
        <end position="182"/>
    </location>
</feature>
<sequence>MEQLSGLEGVEAPGPSGGTSGGQHVDLDPSSFLRELQKVLGGKARRSAAAPGAGGAPSGADGAWDGDDGEGSTSDEEGSSFFSDDDDNDDDEDTAAEGEEGDDEENAAALHAKNVQWEVNTETDSDDDEAASQESDDVDGSDEDGADATAQLLAVLGVDDGADGAAAALAQMAQQAQRQAGATRPAKCGGELQKAGREGAPSGLGGAARAPSSEAGRKRRDGGRSTRGGDGFLQLYDAAMQAELAGTTLTRTFESVPAALEQAAASASGKGESREATGDDGSLQPVDLDMNLVRNLLRSYTAQQGSAGPVGNIAGMLGLSLPAGDVEG</sequence>
<dbReference type="InterPro" id="IPR010770">
    <property type="entry name" value="Ecd"/>
</dbReference>
<evidence type="ECO:0000313" key="3">
    <source>
        <dbReference type="Proteomes" id="UP000075714"/>
    </source>
</evidence>
<keyword evidence="3" id="KW-1185">Reference proteome</keyword>
<organism evidence="2 3">
    <name type="scientific">Gonium pectorale</name>
    <name type="common">Green alga</name>
    <dbReference type="NCBI Taxonomy" id="33097"/>
    <lineage>
        <taxon>Eukaryota</taxon>
        <taxon>Viridiplantae</taxon>
        <taxon>Chlorophyta</taxon>
        <taxon>core chlorophytes</taxon>
        <taxon>Chlorophyceae</taxon>
        <taxon>CS clade</taxon>
        <taxon>Chlamydomonadales</taxon>
        <taxon>Volvocaceae</taxon>
        <taxon>Gonium</taxon>
    </lineage>
</organism>
<dbReference type="PANTHER" id="PTHR13060:SF0">
    <property type="entry name" value="PROTEIN ECDYSONELESS HOMOLOG"/>
    <property type="match status" value="1"/>
</dbReference>
<dbReference type="GO" id="GO:0005634">
    <property type="term" value="C:nucleus"/>
    <property type="evidence" value="ECO:0007669"/>
    <property type="project" value="TreeGrafter"/>
</dbReference>
<proteinExistence type="predicted"/>
<reference evidence="3" key="1">
    <citation type="journal article" date="2016" name="Nat. Commun.">
        <title>The Gonium pectorale genome demonstrates co-option of cell cycle regulation during the evolution of multicellularity.</title>
        <authorList>
            <person name="Hanschen E.R."/>
            <person name="Marriage T.N."/>
            <person name="Ferris P.J."/>
            <person name="Hamaji T."/>
            <person name="Toyoda A."/>
            <person name="Fujiyama A."/>
            <person name="Neme R."/>
            <person name="Noguchi H."/>
            <person name="Minakuchi Y."/>
            <person name="Suzuki M."/>
            <person name="Kawai-Toyooka H."/>
            <person name="Smith D.R."/>
            <person name="Sparks H."/>
            <person name="Anderson J."/>
            <person name="Bakaric R."/>
            <person name="Luria V."/>
            <person name="Karger A."/>
            <person name="Kirschner M.W."/>
            <person name="Durand P.M."/>
            <person name="Michod R.E."/>
            <person name="Nozaki H."/>
            <person name="Olson B.J."/>
        </authorList>
    </citation>
    <scope>NUCLEOTIDE SEQUENCE [LARGE SCALE GENOMIC DNA]</scope>
    <source>
        <strain evidence="3">NIES-2863</strain>
    </source>
</reference>
<dbReference type="PANTHER" id="PTHR13060">
    <property type="entry name" value="SGT1 PROTEIN HSGT1 SUPPRESSOR OF GCR2"/>
    <property type="match status" value="1"/>
</dbReference>
<protein>
    <submittedName>
        <fullName evidence="2">Uncharacterized protein</fullName>
    </submittedName>
</protein>
<evidence type="ECO:0000313" key="2">
    <source>
        <dbReference type="EMBL" id="KXZ46863.1"/>
    </source>
</evidence>
<comment type="caution">
    <text evidence="2">The sequence shown here is derived from an EMBL/GenBank/DDBJ whole genome shotgun (WGS) entry which is preliminary data.</text>
</comment>
<feature type="region of interest" description="Disordered" evidence="1">
    <location>
        <begin position="173"/>
        <end position="231"/>
    </location>
</feature>
<dbReference type="OrthoDB" id="27237at2759"/>
<accession>A0A150GAS3</accession>
<dbReference type="Proteomes" id="UP000075714">
    <property type="component" value="Unassembled WGS sequence"/>
</dbReference>
<dbReference type="AlphaFoldDB" id="A0A150GAS3"/>
<feature type="compositionally biased region" description="Acidic residues" evidence="1">
    <location>
        <begin position="121"/>
        <end position="146"/>
    </location>
</feature>
<gene>
    <name evidence="2" type="ORF">GPECTOR_40g597</name>
</gene>